<evidence type="ECO:0000256" key="5">
    <source>
        <dbReference type="ARBA" id="ARBA00022723"/>
    </source>
</evidence>
<dbReference type="Gene3D" id="1.10.10.480">
    <property type="entry name" value="Phosphofructokinase, domain 3"/>
    <property type="match status" value="1"/>
</dbReference>
<evidence type="ECO:0000256" key="7">
    <source>
        <dbReference type="ARBA" id="ARBA00022842"/>
    </source>
</evidence>
<dbReference type="EMBL" id="LN847002">
    <property type="protein sequence ID" value="CRI40037.1"/>
    <property type="molecule type" value="Genomic_DNA"/>
</dbReference>
<dbReference type="InterPro" id="IPR022953">
    <property type="entry name" value="ATP_PFK"/>
</dbReference>
<keyword evidence="6 10" id="KW-0418">Kinase</keyword>
<dbReference type="EMBL" id="LN847249">
    <property type="protein sequence ID" value="CRI52444.1"/>
    <property type="molecule type" value="Genomic_DNA"/>
</dbReference>
<dbReference type="PIRSF" id="PIRSF005677">
    <property type="entry name" value="PPi_PFK_PfpB"/>
    <property type="match status" value="1"/>
</dbReference>
<dbReference type="EMBL" id="LN846998">
    <property type="protein sequence ID" value="CRI37771.1"/>
    <property type="molecule type" value="Genomic_DNA"/>
</dbReference>
<evidence type="ECO:0000313" key="12">
    <source>
        <dbReference type="EMBL" id="AAD18313.1"/>
    </source>
</evidence>
<dbReference type="Gene3D" id="3.40.50.450">
    <property type="match status" value="1"/>
</dbReference>
<comment type="subcellular location">
    <subcellularLocation>
        <location evidence="10">Cytoplasm</location>
    </subcellularLocation>
</comment>
<dbReference type="Pfam" id="PF00365">
    <property type="entry name" value="PFK"/>
    <property type="match status" value="1"/>
</dbReference>
<dbReference type="EMBL" id="LN847225">
    <property type="protein sequence ID" value="CRI45633.1"/>
    <property type="molecule type" value="Genomic_DNA"/>
</dbReference>
<evidence type="ECO:0000313" key="16">
    <source>
        <dbReference type="EMBL" id="CRI45633.1"/>
    </source>
</evidence>
<feature type="domain" description="Phosphofructokinase" evidence="11">
    <location>
        <begin position="74"/>
        <end position="432"/>
    </location>
</feature>
<reference evidence="18" key="2">
    <citation type="submission" date="2015-05" db="EMBL/GenBank/DDBJ databases">
        <authorList>
            <person name="Rattei Thomas"/>
        </authorList>
    </citation>
    <scope>NUCLEOTIDE SEQUENCE</scope>
    <source>
        <strain evidence="13">CV15</strain>
        <strain evidence="14">CWL029c</strain>
        <strain evidence="15">H12</strain>
        <strain evidence="16">MUL2216</strain>
        <strain evidence="17">Panola</strain>
        <strain evidence="18">PB1</strain>
        <strain evidence="19">Wien2</strain>
    </source>
</reference>
<dbReference type="RefSeq" id="WP_010882810.1">
    <property type="nucleotide sequence ID" value="NZ_LN846980.1"/>
</dbReference>
<keyword evidence="7 10" id="KW-0460">Magnesium</keyword>
<dbReference type="HOGENOM" id="CLU_022288_2_0_0"/>
<evidence type="ECO:0000256" key="4">
    <source>
        <dbReference type="ARBA" id="ARBA00022679"/>
    </source>
</evidence>
<dbReference type="GO" id="GO:0046872">
    <property type="term" value="F:metal ion binding"/>
    <property type="evidence" value="ECO:0007669"/>
    <property type="project" value="UniProtKB-KW"/>
</dbReference>
<comment type="function">
    <text evidence="2">Catalyzes the phosphorylation of D-fructose 6-phosphate, the first committing step of glycolysis. Uses inorganic phosphate (PPi) as phosphoryl donor instead of ATP like common ATP-dependent phosphofructokinases (ATP-PFKs), which renders the reaction reversible, and can thus function both in glycolysis and gluconeogenesis. Consistently, PPi-PFK can replace the enzymes of both the forward (ATP-PFK) and reverse (fructose-bisphosphatase (FBPase)) reactions.</text>
</comment>
<organism evidence="18">
    <name type="scientific">Chlamydia pneumoniae</name>
    <name type="common">Chlamydophila pneumoniae</name>
    <dbReference type="NCBI Taxonomy" id="83558"/>
    <lineage>
        <taxon>Bacteria</taxon>
        <taxon>Pseudomonadati</taxon>
        <taxon>Chlamydiota</taxon>
        <taxon>Chlamydiia</taxon>
        <taxon>Chlamydiales</taxon>
        <taxon>Chlamydiaceae</taxon>
        <taxon>Chlamydia/Chlamydophila group</taxon>
        <taxon>Chlamydia</taxon>
    </lineage>
</organism>
<comment type="similarity">
    <text evidence="10">Belongs to the phosphofructokinase type A (PFKA) family. PPi-dependent PFK group II subfamily. Clade 'Long' sub-subfamily.</text>
</comment>
<dbReference type="NCBIfam" id="TIGR02477">
    <property type="entry name" value="PFKA_PPi"/>
    <property type="match status" value="1"/>
</dbReference>
<dbReference type="InterPro" id="IPR000023">
    <property type="entry name" value="Phosphofructokinase_dom"/>
</dbReference>
<accession>A0A0F7WKZ4</accession>
<dbReference type="EMBL" id="LN847230">
    <property type="protein sequence ID" value="CRI46761.1"/>
    <property type="molecule type" value="Genomic_DNA"/>
</dbReference>
<dbReference type="KEGG" id="cpn:CPn_0160"/>
<comment type="subunit">
    <text evidence="10">Homodimer.</text>
</comment>
<comment type="catalytic activity">
    <reaction evidence="9">
        <text>beta-D-fructose 6-phosphate + diphosphate = beta-D-fructose 1,6-bisphosphate + phosphate + H(+)</text>
        <dbReference type="Rhea" id="RHEA:13613"/>
        <dbReference type="ChEBI" id="CHEBI:15378"/>
        <dbReference type="ChEBI" id="CHEBI:32966"/>
        <dbReference type="ChEBI" id="CHEBI:33019"/>
        <dbReference type="ChEBI" id="CHEBI:43474"/>
        <dbReference type="ChEBI" id="CHEBI:57634"/>
        <dbReference type="EC" id="2.7.1.90"/>
    </reaction>
</comment>
<evidence type="ECO:0000313" key="19">
    <source>
        <dbReference type="EMBL" id="CRI52444.1"/>
    </source>
</evidence>
<evidence type="ECO:0000313" key="17">
    <source>
        <dbReference type="EMBL" id="CRI46761.1"/>
    </source>
</evidence>
<evidence type="ECO:0000313" key="20">
    <source>
        <dbReference type="Proteomes" id="UP000000801"/>
    </source>
</evidence>
<evidence type="ECO:0000256" key="2">
    <source>
        <dbReference type="ARBA" id="ARBA00003138"/>
    </source>
</evidence>
<evidence type="ECO:0000313" key="13">
    <source>
        <dbReference type="EMBL" id="CRI37771.1"/>
    </source>
</evidence>
<evidence type="ECO:0000313" key="18">
    <source>
        <dbReference type="EMBL" id="CRI50187.1"/>
    </source>
</evidence>
<evidence type="ECO:0000256" key="9">
    <source>
        <dbReference type="ARBA" id="ARBA00048072"/>
    </source>
</evidence>
<dbReference type="GO" id="GO:0047334">
    <property type="term" value="F:diphosphate-fructose-6-phosphate 1-phosphotransferase activity"/>
    <property type="evidence" value="ECO:0007669"/>
    <property type="project" value="UniProtKB-EC"/>
</dbReference>
<evidence type="ECO:0000259" key="11">
    <source>
        <dbReference type="Pfam" id="PF00365"/>
    </source>
</evidence>
<dbReference type="EMBL" id="LN847114">
    <property type="protein sequence ID" value="CRI43390.1"/>
    <property type="molecule type" value="Genomic_DNA"/>
</dbReference>
<dbReference type="PANTHER" id="PTHR43650">
    <property type="entry name" value="PYROPHOSPHATE--FRUCTOSE 6-PHOSPHATE 1-PHOSPHOTRANSFERASE"/>
    <property type="match status" value="1"/>
</dbReference>
<name>A0A0F7WKZ4_CHLPN</name>
<dbReference type="InterPro" id="IPR035966">
    <property type="entry name" value="PKF_sf"/>
</dbReference>
<reference evidence="12 20" key="1">
    <citation type="journal article" date="1999" name="Nat. Genet.">
        <title>Comparative genomes of Chlamydia pneumoniae and C. trachomatis.</title>
        <authorList>
            <person name="Kalman S."/>
            <person name="Mitchell W."/>
            <person name="Marathe R."/>
            <person name="Lammel C."/>
            <person name="Fan J."/>
            <person name="Hyman R.W."/>
            <person name="Olinger L."/>
            <person name="Grimwood J."/>
            <person name="Davis R.W."/>
            <person name="Stephens R.S."/>
        </authorList>
    </citation>
    <scope>NUCLEOTIDE SEQUENCE [LARGE SCALE GENOMIC DNA]</scope>
    <source>
        <strain evidence="12 20">CWL029</strain>
    </source>
</reference>
<dbReference type="SUPFAM" id="SSF53784">
    <property type="entry name" value="Phosphofructokinase"/>
    <property type="match status" value="1"/>
</dbReference>
<evidence type="ECO:0000256" key="1">
    <source>
        <dbReference type="ARBA" id="ARBA00001946"/>
    </source>
</evidence>
<comment type="caution">
    <text evidence="10">Lacks conserved residue(s) required for the propagation of feature annotation.</text>
</comment>
<proteinExistence type="inferred from homology"/>
<evidence type="ECO:0000256" key="3">
    <source>
        <dbReference type="ARBA" id="ARBA00022490"/>
    </source>
</evidence>
<keyword evidence="8 10" id="KW-0324">Glycolysis</keyword>
<sequence length="555" mass="62415">MELLSLNKSYFEIQRLRYRPEILTLLETIRSKHIQETSSPPSPPPELQKHIPNLCRIPEVSIYTEQETSSKPLKIGVLLSGGQAPGGHNVVIGLFDALRVFNPKTRLFGFIKGPLGLTRGLYKDLDISVIYDYYNMGGFDMLSSSREKIKTEEQKKNILNTVKQLKLDGLLIIGGNNSNTDTAMLAEYFLAHNCKTSVIGVPKTIDGDLKNCWIETSLGFHTSCRTYSEMIGNLAKDALSAKKYHHFIRLMGQQASYTTLECGLQTLPNIALISELIATRKISLKQLSEQLALGLVRRYKSGKNYSTVLIPEGLIEHIFDTRKLIDELNVLLANGDSSIEKILSKLSPETLKTFHLFPKDIANQLLLARDSHGNVRVSKIATEELLAVMVKKEIEKIKPHMEFHSVSHFFGYEARAGFPSNFDCNYGIALGIISALFLVRQKTGYMITINNLAQSYTEWQGGATPLYKMMHLENRCGTETPVIKTDSVDPKSPAVQHLLQQSDSCLVEDLYRFPGPLQYFGKEELIDQRPLTLLWENQTHSPFQALYSTSGKRSL</sequence>
<dbReference type="HAMAP" id="MF_01980">
    <property type="entry name" value="Phosphofructokinase_II_Long"/>
    <property type="match status" value="1"/>
</dbReference>
<comment type="cofactor">
    <cofactor evidence="1 10">
        <name>Mg(2+)</name>
        <dbReference type="ChEBI" id="CHEBI:18420"/>
    </cofactor>
</comment>
<keyword evidence="3 10" id="KW-0963">Cytoplasm</keyword>
<dbReference type="GO" id="GO:0005524">
    <property type="term" value="F:ATP binding"/>
    <property type="evidence" value="ECO:0007669"/>
    <property type="project" value="InterPro"/>
</dbReference>
<dbReference type="GO" id="GO:0006002">
    <property type="term" value="P:fructose 6-phosphate metabolic process"/>
    <property type="evidence" value="ECO:0007669"/>
    <property type="project" value="InterPro"/>
</dbReference>
<dbReference type="EC" id="2.7.1.-" evidence="10"/>
<evidence type="ECO:0000256" key="6">
    <source>
        <dbReference type="ARBA" id="ARBA00022777"/>
    </source>
</evidence>
<dbReference type="Gene3D" id="3.40.50.460">
    <property type="entry name" value="Phosphofructokinase domain"/>
    <property type="match status" value="1"/>
</dbReference>
<dbReference type="PATRIC" id="fig|115713.3.peg.183"/>
<comment type="pathway">
    <text evidence="10">Carbohydrate degradation; glycolysis; D-glyceraldehyde 3-phosphate and glycerone phosphate from D-glucose: step 3/4.</text>
</comment>
<evidence type="ECO:0000256" key="8">
    <source>
        <dbReference type="ARBA" id="ARBA00023152"/>
    </source>
</evidence>
<evidence type="ECO:0000313" key="15">
    <source>
        <dbReference type="EMBL" id="CRI43390.1"/>
    </source>
</evidence>
<dbReference type="GO" id="GO:0003872">
    <property type="term" value="F:6-phosphofructokinase activity"/>
    <property type="evidence" value="ECO:0007669"/>
    <property type="project" value="UniProtKB-UniRule"/>
</dbReference>
<dbReference type="PANTHER" id="PTHR43650:SF1">
    <property type="entry name" value="PYROPHOSPHATE--FRUCTOSE 6-PHOSPHATE 1-PHOSPHOTRANSFERASE SUBUNIT BETA 2"/>
    <property type="match status" value="1"/>
</dbReference>
<dbReference type="InterPro" id="IPR011183">
    <property type="entry name" value="PfpB_PPi_PFK"/>
</dbReference>
<dbReference type="GO" id="GO:0005829">
    <property type="term" value="C:cytosol"/>
    <property type="evidence" value="ECO:0007669"/>
    <property type="project" value="TreeGrafter"/>
</dbReference>
<keyword evidence="5 10" id="KW-0479">Metal-binding</keyword>
<dbReference type="PRINTS" id="PR00476">
    <property type="entry name" value="PHFRCTKINASE"/>
</dbReference>
<dbReference type="EMBL" id="LN847240">
    <property type="protein sequence ID" value="CRI50187.1"/>
    <property type="molecule type" value="Genomic_DNA"/>
</dbReference>
<dbReference type="EMBL" id="AE001363">
    <property type="protein sequence ID" value="AAD18313.1"/>
    <property type="molecule type" value="Genomic_DNA"/>
</dbReference>
<evidence type="ECO:0000313" key="14">
    <source>
        <dbReference type="EMBL" id="CRI40037.1"/>
    </source>
</evidence>
<keyword evidence="4 10" id="KW-0808">Transferase</keyword>
<protein>
    <recommendedName>
        <fullName evidence="10">6-phosphofructokinase</fullName>
        <ecNumber evidence="10">2.7.1.-</ecNumber>
    </recommendedName>
</protein>
<dbReference type="NCBIfam" id="NF005482">
    <property type="entry name" value="PRK07085.1"/>
    <property type="match status" value="1"/>
</dbReference>
<dbReference type="AlphaFoldDB" id="A0A0F7WKZ4"/>
<evidence type="ECO:0000256" key="10">
    <source>
        <dbReference type="HAMAP-Rule" id="MF_01980"/>
    </source>
</evidence>
<dbReference type="Proteomes" id="UP000000801">
    <property type="component" value="Chromosome"/>
</dbReference>
<dbReference type="GO" id="GO:0009749">
    <property type="term" value="P:response to glucose"/>
    <property type="evidence" value="ECO:0007669"/>
    <property type="project" value="TreeGrafter"/>
</dbReference>
<comment type="function">
    <text evidence="10">Catalyzes the phosphorylation of D-fructose 6-phosphate to fructose 1,6-bisphosphate, the first committing step of glycolysis.</text>
</comment>
<dbReference type="UniPathway" id="UPA00109">
    <property type="reaction ID" value="UER00182"/>
</dbReference>
<gene>
    <name evidence="12" type="primary">pfkA_1</name>
    <name evidence="10" type="synonym">pfk</name>
    <name evidence="12" type="ordered locus">CPn_0160</name>
    <name evidence="13" type="ORF">BN1224_CV15_B_00940</name>
    <name evidence="15" type="ORF">BN1224_H12_AY_00130</name>
    <name evidence="16" type="ORF">BN1224_MUL2216_D_00130</name>
    <name evidence="17" type="ORF">BN1224_Panola_B_01000</name>
    <name evidence="18" type="ORF">BN1224_PB1_B_01560</name>
    <name evidence="19" type="ORF">BN1224_Wien2_B_01550</name>
    <name evidence="14" type="ORF">CWL029c_B_00980</name>
</gene>